<sequence>MRRVFNVIDRGIANSPTNTETAPDNSIEAIQGTWAQALRCDFGRTRDAMLCRLAETTQELAHQYPNDAKVLLWNGIVLTGYAKSLGGLCALQFQAHAKASLERAIALAPNDGAAYLYLGLLYDHSPAAPYGFGDENIARSLLEQGLKLTLNSAEQLRRA</sequence>
<dbReference type="RefSeq" id="WP_105027512.1">
    <property type="nucleotide sequence ID" value="NZ_CP053084.1"/>
</dbReference>
<protein>
    <submittedName>
        <fullName evidence="1">Uncharacterized protein</fullName>
    </submittedName>
</protein>
<dbReference type="SUPFAM" id="SSF48452">
    <property type="entry name" value="TPR-like"/>
    <property type="match status" value="1"/>
</dbReference>
<evidence type="ECO:0000313" key="2">
    <source>
        <dbReference type="Proteomes" id="UP000501130"/>
    </source>
</evidence>
<proteinExistence type="predicted"/>
<gene>
    <name evidence="1" type="ORF">HKT17_14295</name>
</gene>
<evidence type="ECO:0000313" key="1">
    <source>
        <dbReference type="EMBL" id="QJR30786.1"/>
    </source>
</evidence>
<name>A0ABX6N9X2_9BURK</name>
<dbReference type="InterPro" id="IPR011990">
    <property type="entry name" value="TPR-like_helical_dom_sf"/>
</dbReference>
<reference evidence="1 2" key="1">
    <citation type="submission" date="2020-05" db="EMBL/GenBank/DDBJ databases">
        <title>Compete genome of Limnobacter sp. SAORIC-580.</title>
        <authorList>
            <person name="Song J."/>
            <person name="Cho J.-C."/>
        </authorList>
    </citation>
    <scope>NUCLEOTIDE SEQUENCE [LARGE SCALE GENOMIC DNA]</scope>
    <source>
        <strain evidence="1 2">SAORIC-580</strain>
    </source>
</reference>
<dbReference type="Proteomes" id="UP000501130">
    <property type="component" value="Chromosome"/>
</dbReference>
<dbReference type="EMBL" id="CP053084">
    <property type="protein sequence ID" value="QJR30786.1"/>
    <property type="molecule type" value="Genomic_DNA"/>
</dbReference>
<accession>A0ABX6N9X2</accession>
<dbReference type="Gene3D" id="1.25.40.10">
    <property type="entry name" value="Tetratricopeptide repeat domain"/>
    <property type="match status" value="1"/>
</dbReference>
<organism evidence="1 2">
    <name type="scientific">Limnobacter profundi</name>
    <dbReference type="NCBI Taxonomy" id="2732163"/>
    <lineage>
        <taxon>Bacteria</taxon>
        <taxon>Pseudomonadati</taxon>
        <taxon>Pseudomonadota</taxon>
        <taxon>Betaproteobacteria</taxon>
        <taxon>Burkholderiales</taxon>
        <taxon>Burkholderiaceae</taxon>
        <taxon>Limnobacter</taxon>
    </lineage>
</organism>
<keyword evidence="2" id="KW-1185">Reference proteome</keyword>